<dbReference type="InterPro" id="IPR022089">
    <property type="entry name" value="Plasmodium-antigen_C"/>
</dbReference>
<gene>
    <name evidence="4" type="primary">PmUG01_05041200</name>
    <name evidence="4" type="ORF">PMUG01_05041200</name>
</gene>
<feature type="domain" description="Tryptophan/threonine-rich plasmodium antigen C-terminal" evidence="3">
    <location>
        <begin position="123"/>
        <end position="338"/>
    </location>
</feature>
<dbReference type="KEGG" id="pmal:PMUG01_05041200"/>
<reference evidence="4 5" key="1">
    <citation type="submission" date="2016-06" db="EMBL/GenBank/DDBJ databases">
        <authorList>
            <consortium name="Pathogen Informatics"/>
        </authorList>
    </citation>
    <scope>NUCLEOTIDE SEQUENCE [LARGE SCALE GENOMIC DNA]</scope>
</reference>
<evidence type="ECO:0000256" key="2">
    <source>
        <dbReference type="SAM" id="Phobius"/>
    </source>
</evidence>
<feature type="transmembrane region" description="Helical" evidence="2">
    <location>
        <begin position="37"/>
        <end position="58"/>
    </location>
</feature>
<dbReference type="EMBL" id="LT594626">
    <property type="protein sequence ID" value="SBT87548.1"/>
    <property type="molecule type" value="Genomic_DNA"/>
</dbReference>
<evidence type="ECO:0000313" key="5">
    <source>
        <dbReference type="Proteomes" id="UP000219813"/>
    </source>
</evidence>
<dbReference type="Proteomes" id="UP000219813">
    <property type="component" value="Chromosome 5"/>
</dbReference>
<keyword evidence="2" id="KW-1133">Transmembrane helix</keyword>
<feature type="region of interest" description="Disordered" evidence="1">
    <location>
        <begin position="71"/>
        <end position="112"/>
    </location>
</feature>
<dbReference type="GeneID" id="39867453"/>
<organism evidence="4 5">
    <name type="scientific">Plasmodium malariae</name>
    <dbReference type="NCBI Taxonomy" id="5858"/>
    <lineage>
        <taxon>Eukaryota</taxon>
        <taxon>Sar</taxon>
        <taxon>Alveolata</taxon>
        <taxon>Apicomplexa</taxon>
        <taxon>Aconoidasida</taxon>
        <taxon>Haemosporida</taxon>
        <taxon>Plasmodiidae</taxon>
        <taxon>Plasmodium</taxon>
        <taxon>Plasmodium (Plasmodium)</taxon>
    </lineage>
</organism>
<keyword evidence="2" id="KW-0472">Membrane</keyword>
<keyword evidence="5" id="KW-1185">Reference proteome</keyword>
<feature type="compositionally biased region" description="Basic and acidic residues" evidence="1">
    <location>
        <begin position="71"/>
        <end position="98"/>
    </location>
</feature>
<dbReference type="OrthoDB" id="385104at2759"/>
<accession>A0A1D3JLX7</accession>
<evidence type="ECO:0000259" key="3">
    <source>
        <dbReference type="Pfam" id="PF12319"/>
    </source>
</evidence>
<name>A0A1D3JLX7_PLAMA</name>
<dbReference type="OMA" id="PWSSSTW"/>
<protein>
    <submittedName>
        <fullName evidence="4">Tryptophan-rich antigen</fullName>
    </submittedName>
</protein>
<evidence type="ECO:0000313" key="4">
    <source>
        <dbReference type="EMBL" id="SBT87548.1"/>
    </source>
</evidence>
<evidence type="ECO:0000256" key="1">
    <source>
        <dbReference type="SAM" id="MobiDB-lite"/>
    </source>
</evidence>
<dbReference type="VEuPathDB" id="PlasmoDB:PmUG01_05041200"/>
<dbReference type="AlphaFoldDB" id="A0A1D3JLX7"/>
<dbReference type="Pfam" id="PF12319">
    <property type="entry name" value="TryThrA_C"/>
    <property type="match status" value="1"/>
</dbReference>
<keyword evidence="2" id="KW-0812">Transmembrane</keyword>
<sequence>MEAIKENIQDIVPNPTSLRELSLKYKDRLLTNINVDYFILALGVTLSAITSVMFYNYITLKRKNSIKDKTSKEAIESKEDGTKEVAKDEAKDGAKDKAEDEAEDEAREKEKGIEKTDKWKKEEWFKWLKQLEEDWKIFFSKIEHEKNIWLKEKEEDWKQWLILLDNKWMHYNPNMEKEFNTNVLQKSANWTEAHWKKWMLTEGILYIDLEWKKWIYEKHAQLDQQIVKQWIKWKKDKIVSWLTTDWKRDEQEHWDEFENKKWTKWFCLSEMKNLDEFKERINKEWEDWFSWVKVKDNIFINFILNDWLDWKDDNYAMFSEWMELFVKKWINEKQWTVWEQEKGNAQIQKESPCSLVNNEQSS</sequence>
<dbReference type="RefSeq" id="XP_028860557.1">
    <property type="nucleotide sequence ID" value="XM_029003630.1"/>
</dbReference>
<proteinExistence type="predicted"/>